<dbReference type="InterPro" id="IPR002423">
    <property type="entry name" value="Cpn60/GroEL/TCP-1"/>
</dbReference>
<proteinExistence type="predicted"/>
<organism evidence="4 5">
    <name type="scientific">Cricetulus griseus</name>
    <name type="common">Chinese hamster</name>
    <name type="synonym">Cricetulus barabensis griseus</name>
    <dbReference type="NCBI Taxonomy" id="10029"/>
    <lineage>
        <taxon>Eukaryota</taxon>
        <taxon>Metazoa</taxon>
        <taxon>Chordata</taxon>
        <taxon>Craniata</taxon>
        <taxon>Vertebrata</taxon>
        <taxon>Euteleostomi</taxon>
        <taxon>Mammalia</taxon>
        <taxon>Eutheria</taxon>
        <taxon>Euarchontoglires</taxon>
        <taxon>Glires</taxon>
        <taxon>Rodentia</taxon>
        <taxon>Myomorpha</taxon>
        <taxon>Muroidea</taxon>
        <taxon>Cricetidae</taxon>
        <taxon>Cricetinae</taxon>
        <taxon>Cricetulus</taxon>
    </lineage>
</organism>
<dbReference type="GO" id="GO:0005524">
    <property type="term" value="F:ATP binding"/>
    <property type="evidence" value="ECO:0007669"/>
    <property type="project" value="UniProtKB-KW"/>
</dbReference>
<dbReference type="Pfam" id="PF00118">
    <property type="entry name" value="Cpn60_TCP1"/>
    <property type="match status" value="1"/>
</dbReference>
<evidence type="ECO:0000256" key="1">
    <source>
        <dbReference type="ARBA" id="ARBA00022741"/>
    </source>
</evidence>
<dbReference type="SUPFAM" id="SSF48592">
    <property type="entry name" value="GroEL equatorial domain-like"/>
    <property type="match status" value="1"/>
</dbReference>
<reference evidence="5" key="1">
    <citation type="journal article" date="2013" name="Nat. Biotechnol.">
        <title>Chinese hamster genome sequenced from sorted chromosomes.</title>
        <authorList>
            <person name="Brinkrolf K."/>
            <person name="Rupp O."/>
            <person name="Laux H."/>
            <person name="Kollin F."/>
            <person name="Ernst W."/>
            <person name="Linke B."/>
            <person name="Kofler R."/>
            <person name="Romand S."/>
            <person name="Hesse F."/>
            <person name="Budach W.E."/>
            <person name="Galosy S."/>
            <person name="Muller D."/>
            <person name="Noll T."/>
            <person name="Wienberg J."/>
            <person name="Jostock T."/>
            <person name="Leonard M."/>
            <person name="Grillari J."/>
            <person name="Tauch A."/>
            <person name="Goesmann A."/>
            <person name="Helk B."/>
            <person name="Mott J.E."/>
            <person name="Puhler A."/>
            <person name="Borth N."/>
        </authorList>
    </citation>
    <scope>NUCLEOTIDE SEQUENCE [LARGE SCALE GENOMIC DNA]</scope>
    <source>
        <strain evidence="5">17A/GY</strain>
    </source>
</reference>
<evidence type="ECO:0000313" key="4">
    <source>
        <dbReference type="EMBL" id="ERE80272.1"/>
    </source>
</evidence>
<dbReference type="AlphaFoldDB" id="A0A061IEV2"/>
<sequence length="95" mass="10646">MNLEEKFNLELYDEDAFGSNGRHCRINDGIAIIQVQHPVAKSMIETSRIQDEDFGDETTSVIILAKEMLSVAEHFLEQQMHHPTVVISALPHGTG</sequence>
<keyword evidence="1" id="KW-0547">Nucleotide-binding</keyword>
<evidence type="ECO:0000256" key="2">
    <source>
        <dbReference type="ARBA" id="ARBA00022840"/>
    </source>
</evidence>
<dbReference type="InterPro" id="IPR027413">
    <property type="entry name" value="GROEL-like_equatorial_sf"/>
</dbReference>
<dbReference type="EMBL" id="KE671395">
    <property type="protein sequence ID" value="ERE80272.1"/>
    <property type="molecule type" value="Genomic_DNA"/>
</dbReference>
<dbReference type="InterPro" id="IPR017998">
    <property type="entry name" value="Chaperone_TCP-1"/>
</dbReference>
<accession>A0A061IEV2</accession>
<name>A0A061IEV2_CRIGR</name>
<protein>
    <submittedName>
        <fullName evidence="4">T-complex protein 1 subunit gamma-like protein</fullName>
    </submittedName>
</protein>
<dbReference type="Gene3D" id="1.10.560.10">
    <property type="entry name" value="GroEL-like equatorial domain"/>
    <property type="match status" value="1"/>
</dbReference>
<dbReference type="Proteomes" id="UP000030759">
    <property type="component" value="Unassembled WGS sequence"/>
</dbReference>
<dbReference type="PANTHER" id="PTHR11353">
    <property type="entry name" value="CHAPERONIN"/>
    <property type="match status" value="1"/>
</dbReference>
<evidence type="ECO:0000256" key="3">
    <source>
        <dbReference type="ARBA" id="ARBA00023186"/>
    </source>
</evidence>
<keyword evidence="3" id="KW-0143">Chaperone</keyword>
<dbReference type="GO" id="GO:0140662">
    <property type="term" value="F:ATP-dependent protein folding chaperone"/>
    <property type="evidence" value="ECO:0007669"/>
    <property type="project" value="InterPro"/>
</dbReference>
<evidence type="ECO:0000313" key="5">
    <source>
        <dbReference type="Proteomes" id="UP000030759"/>
    </source>
</evidence>
<gene>
    <name evidence="4" type="ORF">H671_3g8972</name>
</gene>
<keyword evidence="2" id="KW-0067">ATP-binding</keyword>